<dbReference type="EMBL" id="CM000781">
    <property type="protein sequence ID" value="AQK61563.1"/>
    <property type="molecule type" value="Genomic_DNA"/>
</dbReference>
<feature type="compositionally biased region" description="Basic and acidic residues" evidence="1">
    <location>
        <begin position="123"/>
        <end position="138"/>
    </location>
</feature>
<dbReference type="ExpressionAtlas" id="A0A1D6GD62">
    <property type="expression patterns" value="baseline and differential"/>
</dbReference>
<dbReference type="STRING" id="4577.A0A1D6GD62"/>
<dbReference type="InterPro" id="IPR001680">
    <property type="entry name" value="WD40_rpt"/>
</dbReference>
<evidence type="ECO:0000313" key="2">
    <source>
        <dbReference type="EMBL" id="AQK61563.1"/>
    </source>
</evidence>
<feature type="compositionally biased region" description="Basic and acidic residues" evidence="1">
    <location>
        <begin position="89"/>
        <end position="98"/>
    </location>
</feature>
<protein>
    <submittedName>
        <fullName evidence="2">Transducin family protein / WD-40 repeat family protein</fullName>
    </submittedName>
</protein>
<accession>A0A3L6EQ38</accession>
<dbReference type="PROSITE" id="PS50082">
    <property type="entry name" value="WD_REPEATS_2"/>
    <property type="match status" value="1"/>
</dbReference>
<organism evidence="2">
    <name type="scientific">Zea mays</name>
    <name type="common">Maize</name>
    <dbReference type="NCBI Taxonomy" id="4577"/>
    <lineage>
        <taxon>Eukaryota</taxon>
        <taxon>Viridiplantae</taxon>
        <taxon>Streptophyta</taxon>
        <taxon>Embryophyta</taxon>
        <taxon>Tracheophyta</taxon>
        <taxon>Spermatophyta</taxon>
        <taxon>Magnoliopsida</taxon>
        <taxon>Liliopsida</taxon>
        <taxon>Poales</taxon>
        <taxon>Poaceae</taxon>
        <taxon>PACMAD clade</taxon>
        <taxon>Panicoideae</taxon>
        <taxon>Andropogonodae</taxon>
        <taxon>Andropogoneae</taxon>
        <taxon>Tripsacinae</taxon>
        <taxon>Zea</taxon>
    </lineage>
</organism>
<feature type="region of interest" description="Disordered" evidence="1">
    <location>
        <begin position="1"/>
        <end position="45"/>
    </location>
</feature>
<dbReference type="InParanoid" id="A0A1D6GD62"/>
<evidence type="ECO:0000256" key="1">
    <source>
        <dbReference type="SAM" id="MobiDB-lite"/>
    </source>
</evidence>
<feature type="compositionally biased region" description="Basic and acidic residues" evidence="1">
    <location>
        <begin position="184"/>
        <end position="206"/>
    </location>
</feature>
<reference evidence="2" key="1">
    <citation type="submission" date="2015-12" db="EMBL/GenBank/DDBJ databases">
        <title>Update maize B73 reference genome by single molecule sequencing technologies.</title>
        <authorList>
            <consortium name="Maize Genome Sequencing Project"/>
            <person name="Ware D."/>
        </authorList>
    </citation>
    <scope>NUCLEOTIDE SEQUENCE</scope>
    <source>
        <tissue evidence="2">Seedling</tissue>
    </source>
</reference>
<sequence>MGDPPALKRPKLEKGDNDSTYCPRSASNGAGANGPPPRDDVEEDDISEEAVIALIAHRERDVERCKLKLLHYQSLLDAAEMKLEEAHSRLARFRDRKPPPTRSEPKLPTPPIQREPKPSPPPIRRDLKPSPQPPEKKAPSPAPQPSASPQLVIPGTNNRPAPRPQPMPGLKKAAAPSSSSSRAPLERSRKEEKPPKRKIEQKEHRNLIPSVRKSSATVLKFQGGNLVSSQHRRKLRCLELCPANDQLVVTSALDGLVTLWQVETRGYA</sequence>
<proteinExistence type="predicted"/>
<gene>
    <name evidence="2" type="ORF">ZEAMMB73_Zm00001d012840</name>
</gene>
<dbReference type="OMA" id="VEHRRHE"/>
<dbReference type="SMR" id="A0A1D6GD62"/>
<feature type="compositionally biased region" description="Pro residues" evidence="1">
    <location>
        <begin position="107"/>
        <end position="122"/>
    </location>
</feature>
<feature type="compositionally biased region" description="Low complexity" evidence="1">
    <location>
        <begin position="170"/>
        <end position="183"/>
    </location>
</feature>
<feature type="compositionally biased region" description="Polar residues" evidence="1">
    <location>
        <begin position="18"/>
        <end position="30"/>
    </location>
</feature>
<dbReference type="PANTHER" id="PTHR47232">
    <property type="entry name" value="TRANSDUCIN FAMILY PROTEIN / WD-40 REPEAT FAMILY PROTEIN"/>
    <property type="match status" value="1"/>
</dbReference>
<dbReference type="PANTHER" id="PTHR47232:SF1">
    <property type="entry name" value="TRANSDUCIN FAMILY PROTEIN _ WD-40 REPEAT FAMILY PROTEIN"/>
    <property type="match status" value="1"/>
</dbReference>
<dbReference type="AlphaFoldDB" id="A0A1D6GD62"/>
<dbReference type="PROSITE" id="PS50294">
    <property type="entry name" value="WD_REPEATS_REGION"/>
    <property type="match status" value="1"/>
</dbReference>
<accession>A0A1D6GD62</accession>
<feature type="region of interest" description="Disordered" evidence="1">
    <location>
        <begin position="89"/>
        <end position="210"/>
    </location>
</feature>
<name>A0A1D6GD62_MAIZE</name>